<proteinExistence type="predicted"/>
<accession>A0A7C8HZ46</accession>
<reference evidence="1 2" key="1">
    <citation type="submission" date="2020-01" db="EMBL/GenBank/DDBJ databases">
        <authorList>
            <consortium name="DOE Joint Genome Institute"/>
            <person name="Haridas S."/>
            <person name="Albert R."/>
            <person name="Binder M."/>
            <person name="Bloem J."/>
            <person name="Labutti K."/>
            <person name="Salamov A."/>
            <person name="Andreopoulos B."/>
            <person name="Baker S.E."/>
            <person name="Barry K."/>
            <person name="Bills G."/>
            <person name="Bluhm B.H."/>
            <person name="Cannon C."/>
            <person name="Castanera R."/>
            <person name="Culley D.E."/>
            <person name="Daum C."/>
            <person name="Ezra D."/>
            <person name="Gonzalez J.B."/>
            <person name="Henrissat B."/>
            <person name="Kuo A."/>
            <person name="Liang C."/>
            <person name="Lipzen A."/>
            <person name="Lutzoni F."/>
            <person name="Magnuson J."/>
            <person name="Mondo S."/>
            <person name="Nolan M."/>
            <person name="Ohm R."/>
            <person name="Pangilinan J."/>
            <person name="Park H.-J.H."/>
            <person name="Ramirez L."/>
            <person name="Alfaro M."/>
            <person name="Sun H."/>
            <person name="Tritt A."/>
            <person name="Yoshinaga Y."/>
            <person name="Zwiers L.-H.L."/>
            <person name="Turgeon B.G."/>
            <person name="Goodwin S.B."/>
            <person name="Spatafora J.W."/>
            <person name="Crous P.W."/>
            <person name="Grigoriev I.V."/>
        </authorList>
    </citation>
    <scope>NUCLEOTIDE SEQUENCE [LARGE SCALE GENOMIC DNA]</scope>
    <source>
        <strain evidence="1 2">CBS 611.86</strain>
    </source>
</reference>
<organism evidence="1 2">
    <name type="scientific">Massariosphaeria phaeospora</name>
    <dbReference type="NCBI Taxonomy" id="100035"/>
    <lineage>
        <taxon>Eukaryota</taxon>
        <taxon>Fungi</taxon>
        <taxon>Dikarya</taxon>
        <taxon>Ascomycota</taxon>
        <taxon>Pezizomycotina</taxon>
        <taxon>Dothideomycetes</taxon>
        <taxon>Pleosporomycetidae</taxon>
        <taxon>Pleosporales</taxon>
        <taxon>Pleosporales incertae sedis</taxon>
        <taxon>Massariosphaeria</taxon>
    </lineage>
</organism>
<dbReference type="AlphaFoldDB" id="A0A7C8HZ46"/>
<protein>
    <submittedName>
        <fullName evidence="1">Uncharacterized protein</fullName>
    </submittedName>
</protein>
<dbReference type="Proteomes" id="UP000481861">
    <property type="component" value="Unassembled WGS sequence"/>
</dbReference>
<keyword evidence="2" id="KW-1185">Reference proteome</keyword>
<name>A0A7C8HZ46_9PLEO</name>
<sequence>MVCVSEWSSRVAVEEVVVESGWLYVSGHWHRSRSPPRHLGVACLPATRRQIDKRAIACCISPLFSVLFVTGTDLSRDSMASRASMGIRGRTNRAALHRGKASHATARTIHCQSFLAPPQLTQTGPNLYELAWVTSRGPHPNSRMREHMVVHQRHIGTPPKVVHASLR</sequence>
<dbReference type="EMBL" id="JAADJZ010000030">
    <property type="protein sequence ID" value="KAF2865857.1"/>
    <property type="molecule type" value="Genomic_DNA"/>
</dbReference>
<evidence type="ECO:0000313" key="2">
    <source>
        <dbReference type="Proteomes" id="UP000481861"/>
    </source>
</evidence>
<evidence type="ECO:0000313" key="1">
    <source>
        <dbReference type="EMBL" id="KAF2865857.1"/>
    </source>
</evidence>
<gene>
    <name evidence="1" type="ORF">BDV95DRAFT_239780</name>
</gene>
<comment type="caution">
    <text evidence="1">The sequence shown here is derived from an EMBL/GenBank/DDBJ whole genome shotgun (WGS) entry which is preliminary data.</text>
</comment>